<comment type="caution">
    <text evidence="5">The sequence shown here is derived from an EMBL/GenBank/DDBJ whole genome shotgun (WGS) entry which is preliminary data.</text>
</comment>
<feature type="transmembrane region" description="Helical" evidence="4">
    <location>
        <begin position="131"/>
        <end position="152"/>
    </location>
</feature>
<dbReference type="AlphaFoldDB" id="X1GRT5"/>
<dbReference type="PANTHER" id="PTHR48090:SF3">
    <property type="entry name" value="UNDECAPRENYL-PHOSPHATE 4-DEOXY-4-FORMAMIDO-L-ARABINOSE TRANSFERASE"/>
    <property type="match status" value="1"/>
</dbReference>
<evidence type="ECO:0000256" key="4">
    <source>
        <dbReference type="SAM" id="Phobius"/>
    </source>
</evidence>
<dbReference type="SUPFAM" id="SSF53448">
    <property type="entry name" value="Nucleotide-diphospho-sugar transferases"/>
    <property type="match status" value="1"/>
</dbReference>
<reference evidence="5" key="1">
    <citation type="journal article" date="2014" name="Front. Microbiol.">
        <title>High frequency of phylogenetically diverse reductive dehalogenase-homologous genes in deep subseafloor sedimentary metagenomes.</title>
        <authorList>
            <person name="Kawai M."/>
            <person name="Futagami T."/>
            <person name="Toyoda A."/>
            <person name="Takaki Y."/>
            <person name="Nishi S."/>
            <person name="Hori S."/>
            <person name="Arai W."/>
            <person name="Tsubouchi T."/>
            <person name="Morono Y."/>
            <person name="Uchiyama I."/>
            <person name="Ito T."/>
            <person name="Fujiyama A."/>
            <person name="Inagaki F."/>
            <person name="Takami H."/>
        </authorList>
    </citation>
    <scope>NUCLEOTIDE SEQUENCE</scope>
    <source>
        <strain evidence="5">Expedition CK06-06</strain>
    </source>
</reference>
<protein>
    <recommendedName>
        <fullName evidence="6">Glycosyltransferase 2-like domain-containing protein</fullName>
    </recommendedName>
</protein>
<dbReference type="EMBL" id="BARU01024107">
    <property type="protein sequence ID" value="GAH47560.1"/>
    <property type="molecule type" value="Genomic_DNA"/>
</dbReference>
<keyword evidence="2 4" id="KW-1133">Transmembrane helix</keyword>
<feature type="transmembrane region" description="Helical" evidence="4">
    <location>
        <begin position="172"/>
        <end position="193"/>
    </location>
</feature>
<evidence type="ECO:0000256" key="3">
    <source>
        <dbReference type="ARBA" id="ARBA00023136"/>
    </source>
</evidence>
<evidence type="ECO:0000313" key="5">
    <source>
        <dbReference type="EMBL" id="GAH47560.1"/>
    </source>
</evidence>
<name>X1GRT5_9ZZZZ</name>
<gene>
    <name evidence="5" type="ORF">S03H2_39048</name>
</gene>
<dbReference type="PANTHER" id="PTHR48090">
    <property type="entry name" value="UNDECAPRENYL-PHOSPHATE 4-DEOXY-4-FORMAMIDO-L-ARABINOSE TRANSFERASE-RELATED"/>
    <property type="match status" value="1"/>
</dbReference>
<dbReference type="GO" id="GO:0099621">
    <property type="term" value="F:undecaprenyl-phosphate 4-deoxy-4-formamido-L-arabinose transferase activity"/>
    <property type="evidence" value="ECO:0007669"/>
    <property type="project" value="TreeGrafter"/>
</dbReference>
<sequence length="219" mass="24659">PNFLEKIDAGYDVVSGWRKHRVDNLLMRKIPSKVANWLASKISGVDIHDFGTTFKAYRHEVIEELNLYGEMHRFIPALLSRSGVKIIEIPVKNVVRPKGSSSYGISRTFRVAFDLITLRFLLGYITRPLHFFGRAASYCILAALLLSAYILYDRFVYNVPILVEHGPLAGLAGILLLTGLIFIATGLIGEMISRVYFESTGKKIYSVRKVHRKETLTAG</sequence>
<feature type="non-terminal residue" evidence="5">
    <location>
        <position position="1"/>
    </location>
</feature>
<keyword evidence="1 4" id="KW-0812">Transmembrane</keyword>
<dbReference type="GO" id="GO:0005886">
    <property type="term" value="C:plasma membrane"/>
    <property type="evidence" value="ECO:0007669"/>
    <property type="project" value="TreeGrafter"/>
</dbReference>
<evidence type="ECO:0000256" key="2">
    <source>
        <dbReference type="ARBA" id="ARBA00022989"/>
    </source>
</evidence>
<dbReference type="InterPro" id="IPR050256">
    <property type="entry name" value="Glycosyltransferase_2"/>
</dbReference>
<organism evidence="5">
    <name type="scientific">marine sediment metagenome</name>
    <dbReference type="NCBI Taxonomy" id="412755"/>
    <lineage>
        <taxon>unclassified sequences</taxon>
        <taxon>metagenomes</taxon>
        <taxon>ecological metagenomes</taxon>
    </lineage>
</organism>
<evidence type="ECO:0000256" key="1">
    <source>
        <dbReference type="ARBA" id="ARBA00022692"/>
    </source>
</evidence>
<accession>X1GRT5</accession>
<proteinExistence type="predicted"/>
<evidence type="ECO:0008006" key="6">
    <source>
        <dbReference type="Google" id="ProtNLM"/>
    </source>
</evidence>
<dbReference type="InterPro" id="IPR029044">
    <property type="entry name" value="Nucleotide-diphossugar_trans"/>
</dbReference>
<keyword evidence="3 4" id="KW-0472">Membrane</keyword>